<proteinExistence type="predicted"/>
<organism evidence="1 2">
    <name type="scientific">Forsythia ovata</name>
    <dbReference type="NCBI Taxonomy" id="205694"/>
    <lineage>
        <taxon>Eukaryota</taxon>
        <taxon>Viridiplantae</taxon>
        <taxon>Streptophyta</taxon>
        <taxon>Embryophyta</taxon>
        <taxon>Tracheophyta</taxon>
        <taxon>Spermatophyta</taxon>
        <taxon>Magnoliopsida</taxon>
        <taxon>eudicotyledons</taxon>
        <taxon>Gunneridae</taxon>
        <taxon>Pentapetalae</taxon>
        <taxon>asterids</taxon>
        <taxon>lamiids</taxon>
        <taxon>Lamiales</taxon>
        <taxon>Oleaceae</taxon>
        <taxon>Forsythieae</taxon>
        <taxon>Forsythia</taxon>
    </lineage>
</organism>
<gene>
    <name evidence="1" type="ORF">Fot_32224</name>
</gene>
<accession>A0ABD1T790</accession>
<sequence length="122" mass="13688">MKNGEFLYDIQLPKASVKKVVPAKENYKQKNWKISYIPSVVALQRRDEQASDLTASIDLSVLQERLTNMINLVSILLATCTTIHIVALLLDCEIGMGFVPAERDNQLMGMQCSRIGPQVTHE</sequence>
<dbReference type="AlphaFoldDB" id="A0ABD1T790"/>
<evidence type="ECO:0000313" key="1">
    <source>
        <dbReference type="EMBL" id="KAL2508577.1"/>
    </source>
</evidence>
<evidence type="ECO:0000313" key="2">
    <source>
        <dbReference type="Proteomes" id="UP001604277"/>
    </source>
</evidence>
<name>A0ABD1T790_9LAMI</name>
<keyword evidence="2" id="KW-1185">Reference proteome</keyword>
<reference evidence="2" key="1">
    <citation type="submission" date="2024-07" db="EMBL/GenBank/DDBJ databases">
        <title>Two chromosome-level genome assemblies of Korean endemic species Abeliophyllum distichum and Forsythia ovata (Oleaceae).</title>
        <authorList>
            <person name="Jang H."/>
        </authorList>
    </citation>
    <scope>NUCLEOTIDE SEQUENCE [LARGE SCALE GENOMIC DNA]</scope>
</reference>
<dbReference type="Proteomes" id="UP001604277">
    <property type="component" value="Unassembled WGS sequence"/>
</dbReference>
<protein>
    <submittedName>
        <fullName evidence="1">Uncharacterized protein</fullName>
    </submittedName>
</protein>
<comment type="caution">
    <text evidence="1">The sequence shown here is derived from an EMBL/GenBank/DDBJ whole genome shotgun (WGS) entry which is preliminary data.</text>
</comment>
<dbReference type="EMBL" id="JBFOLJ010000009">
    <property type="protein sequence ID" value="KAL2508577.1"/>
    <property type="molecule type" value="Genomic_DNA"/>
</dbReference>